<organism evidence="1">
    <name type="scientific">Anguilla anguilla</name>
    <name type="common">European freshwater eel</name>
    <name type="synonym">Muraena anguilla</name>
    <dbReference type="NCBI Taxonomy" id="7936"/>
    <lineage>
        <taxon>Eukaryota</taxon>
        <taxon>Metazoa</taxon>
        <taxon>Chordata</taxon>
        <taxon>Craniata</taxon>
        <taxon>Vertebrata</taxon>
        <taxon>Euteleostomi</taxon>
        <taxon>Actinopterygii</taxon>
        <taxon>Neopterygii</taxon>
        <taxon>Teleostei</taxon>
        <taxon>Anguilliformes</taxon>
        <taxon>Anguillidae</taxon>
        <taxon>Anguilla</taxon>
    </lineage>
</organism>
<evidence type="ECO:0000313" key="1">
    <source>
        <dbReference type="EMBL" id="JAH70466.1"/>
    </source>
</evidence>
<sequence length="43" mass="4727">MVSLGIAIRILPGDRVYLICVLRGCRPVQSGISGRFTPFCECE</sequence>
<reference evidence="1" key="1">
    <citation type="submission" date="2014-11" db="EMBL/GenBank/DDBJ databases">
        <authorList>
            <person name="Amaro Gonzalez C."/>
        </authorList>
    </citation>
    <scope>NUCLEOTIDE SEQUENCE</scope>
</reference>
<dbReference type="EMBL" id="GBXM01038111">
    <property type="protein sequence ID" value="JAH70466.1"/>
    <property type="molecule type" value="Transcribed_RNA"/>
</dbReference>
<name>A0A0E9UXJ8_ANGAN</name>
<protein>
    <submittedName>
        <fullName evidence="1">Uncharacterized protein</fullName>
    </submittedName>
</protein>
<reference evidence="1" key="2">
    <citation type="journal article" date="2015" name="Fish Shellfish Immunol.">
        <title>Early steps in the European eel (Anguilla anguilla)-Vibrio vulnificus interaction in the gills: Role of the RtxA13 toxin.</title>
        <authorList>
            <person name="Callol A."/>
            <person name="Pajuelo D."/>
            <person name="Ebbesson L."/>
            <person name="Teles M."/>
            <person name="MacKenzie S."/>
            <person name="Amaro C."/>
        </authorList>
    </citation>
    <scope>NUCLEOTIDE SEQUENCE</scope>
</reference>
<dbReference type="AlphaFoldDB" id="A0A0E9UXJ8"/>
<proteinExistence type="predicted"/>
<accession>A0A0E9UXJ8</accession>